<dbReference type="NCBIfam" id="TIGR04222">
    <property type="entry name" value="near_uncomplex"/>
    <property type="match status" value="1"/>
</dbReference>
<keyword evidence="2" id="KW-0812">Transmembrane</keyword>
<protein>
    <recommendedName>
        <fullName evidence="5">TIGR04222 domain-containing membrane protein</fullName>
    </recommendedName>
</protein>
<dbReference type="RefSeq" id="WP_344359472.1">
    <property type="nucleotide sequence ID" value="NZ_BAAASR010000013.1"/>
</dbReference>
<gene>
    <name evidence="3" type="ORF">GCM10010393_21510</name>
</gene>
<accession>A0ABN3LSU2</accession>
<keyword evidence="2" id="KW-0472">Membrane</keyword>
<feature type="transmembrane region" description="Helical" evidence="2">
    <location>
        <begin position="6"/>
        <end position="25"/>
    </location>
</feature>
<dbReference type="InterPro" id="IPR026467">
    <property type="entry name" value="Ser/Gly_Cys_C_dom"/>
</dbReference>
<sequence>MNAVALLLHIAVAVSSVLLVNGVAAHRRGPGGPIHHRVEAAFLNGGPARVVDSALASLAADGRVAVGGPGIVHVVRAVAHDPVEHAVLRQISVAPSGALHAVRLAAMRDPAVQEIGDRLADRGLIVPRDAGRTWRRWGNVQAVCCFLLLMASVAATVAEYATADFGDDIPFPFVVKVLPALIAGLVTALICANVSSRRLTGAGRRAVAVYRRAHAHLIGPGDLVALHGLRALPDPVLREQLLAAARLSGRRGSGGGTQQDELFVTTTVAVWCASADTGGSSCGGGCGGGGGGSSACSSGSGCGGGGGSGGGSSCGGGGSSCGGGGGGGGGD</sequence>
<feature type="region of interest" description="Disordered" evidence="1">
    <location>
        <begin position="304"/>
        <end position="331"/>
    </location>
</feature>
<feature type="transmembrane region" description="Helical" evidence="2">
    <location>
        <begin position="142"/>
        <end position="161"/>
    </location>
</feature>
<evidence type="ECO:0008006" key="5">
    <source>
        <dbReference type="Google" id="ProtNLM"/>
    </source>
</evidence>
<name>A0ABN3LSU2_9ACTN</name>
<evidence type="ECO:0000256" key="1">
    <source>
        <dbReference type="SAM" id="MobiDB-lite"/>
    </source>
</evidence>
<evidence type="ECO:0000256" key="2">
    <source>
        <dbReference type="SAM" id="Phobius"/>
    </source>
</evidence>
<evidence type="ECO:0000313" key="3">
    <source>
        <dbReference type="EMBL" id="GAA2489557.1"/>
    </source>
</evidence>
<evidence type="ECO:0000313" key="4">
    <source>
        <dbReference type="Proteomes" id="UP001499942"/>
    </source>
</evidence>
<dbReference type="Proteomes" id="UP001499942">
    <property type="component" value="Unassembled WGS sequence"/>
</dbReference>
<comment type="caution">
    <text evidence="3">The sequence shown here is derived from an EMBL/GenBank/DDBJ whole genome shotgun (WGS) entry which is preliminary data.</text>
</comment>
<keyword evidence="2" id="KW-1133">Transmembrane helix</keyword>
<organism evidence="3 4">
    <name type="scientific">Streptomyces gobitricini</name>
    <dbReference type="NCBI Taxonomy" id="68211"/>
    <lineage>
        <taxon>Bacteria</taxon>
        <taxon>Bacillati</taxon>
        <taxon>Actinomycetota</taxon>
        <taxon>Actinomycetes</taxon>
        <taxon>Kitasatosporales</taxon>
        <taxon>Streptomycetaceae</taxon>
        <taxon>Streptomyces</taxon>
    </lineage>
</organism>
<reference evidence="3 4" key="1">
    <citation type="journal article" date="2019" name="Int. J. Syst. Evol. Microbiol.">
        <title>The Global Catalogue of Microorganisms (GCM) 10K type strain sequencing project: providing services to taxonomists for standard genome sequencing and annotation.</title>
        <authorList>
            <consortium name="The Broad Institute Genomics Platform"/>
            <consortium name="The Broad Institute Genome Sequencing Center for Infectious Disease"/>
            <person name="Wu L."/>
            <person name="Ma J."/>
        </authorList>
    </citation>
    <scope>NUCLEOTIDE SEQUENCE [LARGE SCALE GENOMIC DNA]</scope>
    <source>
        <strain evidence="3 4">JCM 5062</strain>
    </source>
</reference>
<dbReference type="EMBL" id="BAAASR010000013">
    <property type="protein sequence ID" value="GAA2489557.1"/>
    <property type="molecule type" value="Genomic_DNA"/>
</dbReference>
<feature type="transmembrane region" description="Helical" evidence="2">
    <location>
        <begin position="173"/>
        <end position="195"/>
    </location>
</feature>
<keyword evidence="4" id="KW-1185">Reference proteome</keyword>
<proteinExistence type="predicted"/>